<accession>A0A8J5UX21</accession>
<feature type="compositionally biased region" description="Basic and acidic residues" evidence="1">
    <location>
        <begin position="45"/>
        <end position="63"/>
    </location>
</feature>
<dbReference type="EMBL" id="JAAALK010000290">
    <property type="protein sequence ID" value="KAG8047552.1"/>
    <property type="molecule type" value="Genomic_DNA"/>
</dbReference>
<evidence type="ECO:0000313" key="3">
    <source>
        <dbReference type="Proteomes" id="UP000729402"/>
    </source>
</evidence>
<evidence type="ECO:0000256" key="1">
    <source>
        <dbReference type="SAM" id="MobiDB-lite"/>
    </source>
</evidence>
<protein>
    <submittedName>
        <fullName evidence="2">Uncharacterized protein</fullName>
    </submittedName>
</protein>
<evidence type="ECO:0000313" key="2">
    <source>
        <dbReference type="EMBL" id="KAG8047552.1"/>
    </source>
</evidence>
<reference evidence="2" key="1">
    <citation type="journal article" date="2021" name="bioRxiv">
        <title>Whole Genome Assembly and Annotation of Northern Wild Rice, Zizania palustris L., Supports a Whole Genome Duplication in the Zizania Genus.</title>
        <authorList>
            <person name="Haas M."/>
            <person name="Kono T."/>
            <person name="Macchietto M."/>
            <person name="Millas R."/>
            <person name="McGilp L."/>
            <person name="Shao M."/>
            <person name="Duquette J."/>
            <person name="Hirsch C.N."/>
            <person name="Kimball J."/>
        </authorList>
    </citation>
    <scope>NUCLEOTIDE SEQUENCE</scope>
    <source>
        <tissue evidence="2">Fresh leaf tissue</tissue>
    </source>
</reference>
<organism evidence="2 3">
    <name type="scientific">Zizania palustris</name>
    <name type="common">Northern wild rice</name>
    <dbReference type="NCBI Taxonomy" id="103762"/>
    <lineage>
        <taxon>Eukaryota</taxon>
        <taxon>Viridiplantae</taxon>
        <taxon>Streptophyta</taxon>
        <taxon>Embryophyta</taxon>
        <taxon>Tracheophyta</taxon>
        <taxon>Spermatophyta</taxon>
        <taxon>Magnoliopsida</taxon>
        <taxon>Liliopsida</taxon>
        <taxon>Poales</taxon>
        <taxon>Poaceae</taxon>
        <taxon>BOP clade</taxon>
        <taxon>Oryzoideae</taxon>
        <taxon>Oryzeae</taxon>
        <taxon>Zizaniinae</taxon>
        <taxon>Zizania</taxon>
    </lineage>
</organism>
<keyword evidence="3" id="KW-1185">Reference proteome</keyword>
<comment type="caution">
    <text evidence="2">The sequence shown here is derived from an EMBL/GenBank/DDBJ whole genome shotgun (WGS) entry which is preliminary data.</text>
</comment>
<proteinExistence type="predicted"/>
<sequence length="111" mass="11828">MVVSSRYMPQVPELDGAEDMQPHSPAGVPASPPQSVGQGSAGPEPDLHELDLDDHLDADHDDAPLRLRSMDSIIGQADLPGQAVRNVEGGQLHIVSAEEPTSLEEAMHEPH</sequence>
<reference evidence="2" key="2">
    <citation type="submission" date="2021-02" db="EMBL/GenBank/DDBJ databases">
        <authorList>
            <person name="Kimball J.A."/>
            <person name="Haas M.W."/>
            <person name="Macchietto M."/>
            <person name="Kono T."/>
            <person name="Duquette J."/>
            <person name="Shao M."/>
        </authorList>
    </citation>
    <scope>NUCLEOTIDE SEQUENCE</scope>
    <source>
        <tissue evidence="2">Fresh leaf tissue</tissue>
    </source>
</reference>
<dbReference type="Proteomes" id="UP000729402">
    <property type="component" value="Unassembled WGS sequence"/>
</dbReference>
<gene>
    <name evidence="2" type="ORF">GUJ93_ZPchr0008g13013</name>
</gene>
<feature type="region of interest" description="Disordered" evidence="1">
    <location>
        <begin position="1"/>
        <end position="63"/>
    </location>
</feature>
<dbReference type="AlphaFoldDB" id="A0A8J5UX21"/>
<name>A0A8J5UX21_ZIZPA</name>
<feature type="non-terminal residue" evidence="2">
    <location>
        <position position="111"/>
    </location>
</feature>